<reference evidence="3 4" key="1">
    <citation type="submission" date="2024-01" db="EMBL/GenBank/DDBJ databases">
        <title>A draft genome for the cacao thread blight pathogen Marasmiellus scandens.</title>
        <authorList>
            <person name="Baruah I.K."/>
            <person name="Leung J."/>
            <person name="Bukari Y."/>
            <person name="Amoako-Attah I."/>
            <person name="Meinhardt L.W."/>
            <person name="Bailey B.A."/>
            <person name="Cohen S.P."/>
        </authorList>
    </citation>
    <scope>NUCLEOTIDE SEQUENCE [LARGE SCALE GENOMIC DNA]</scope>
    <source>
        <strain evidence="3 4">GH-19</strain>
    </source>
</reference>
<gene>
    <name evidence="3" type="ORF">VKT23_001597</name>
</gene>
<protein>
    <recommendedName>
        <fullName evidence="2">VWFA domain-containing protein</fullName>
    </recommendedName>
</protein>
<evidence type="ECO:0000256" key="1">
    <source>
        <dbReference type="SAM" id="MobiDB-lite"/>
    </source>
</evidence>
<evidence type="ECO:0000259" key="2">
    <source>
        <dbReference type="PROSITE" id="PS50234"/>
    </source>
</evidence>
<dbReference type="PROSITE" id="PS50234">
    <property type="entry name" value="VWFA"/>
    <property type="match status" value="1"/>
</dbReference>
<proteinExistence type="predicted"/>
<dbReference type="SMART" id="SM00327">
    <property type="entry name" value="VWA"/>
    <property type="match status" value="1"/>
</dbReference>
<dbReference type="EMBL" id="JBANRG010000002">
    <property type="protein sequence ID" value="KAK7470159.1"/>
    <property type="molecule type" value="Genomic_DNA"/>
</dbReference>
<evidence type="ECO:0000313" key="3">
    <source>
        <dbReference type="EMBL" id="KAK7470159.1"/>
    </source>
</evidence>
<dbReference type="SUPFAM" id="SSF53300">
    <property type="entry name" value="vWA-like"/>
    <property type="match status" value="1"/>
</dbReference>
<sequence>MDNKDPSGSVLTDKGLLDPAPPPYSPADATKASSDSKSRISTVAGKFGTWFKSKEASPAAMDAILEPMLAEFDTVIILDDSGSMSGSSWKEARNALAPLAKIASKYDENGIDIHFMNSREVGENIKDVDQVMELFGKVQPSGATPLGGTLKRVITPYINRLDDAEKIGGREAVEKIKPVNYIVITDGAPTDDTTEDVIINAARRLDEKSRPKAQLGIQFVQIGNSSDASEFLERLDDDLVKKYKIRDMVDTTKAKWRKNLDAETLIKTLTGSFNRRVDEQGGKVFRKDMGSK</sequence>
<dbReference type="Proteomes" id="UP001498398">
    <property type="component" value="Unassembled WGS sequence"/>
</dbReference>
<evidence type="ECO:0000313" key="4">
    <source>
        <dbReference type="Proteomes" id="UP001498398"/>
    </source>
</evidence>
<dbReference type="PANTHER" id="PTHR34706:SF1">
    <property type="entry name" value="VWFA DOMAIN-CONTAINING PROTEIN"/>
    <property type="match status" value="1"/>
</dbReference>
<dbReference type="PANTHER" id="PTHR34706">
    <property type="entry name" value="SLR1338 PROTEIN"/>
    <property type="match status" value="1"/>
</dbReference>
<feature type="domain" description="VWFA" evidence="2">
    <location>
        <begin position="73"/>
        <end position="269"/>
    </location>
</feature>
<dbReference type="InterPro" id="IPR036465">
    <property type="entry name" value="vWFA_dom_sf"/>
</dbReference>
<keyword evidence="4" id="KW-1185">Reference proteome</keyword>
<organism evidence="3 4">
    <name type="scientific">Marasmiellus scandens</name>
    <dbReference type="NCBI Taxonomy" id="2682957"/>
    <lineage>
        <taxon>Eukaryota</taxon>
        <taxon>Fungi</taxon>
        <taxon>Dikarya</taxon>
        <taxon>Basidiomycota</taxon>
        <taxon>Agaricomycotina</taxon>
        <taxon>Agaricomycetes</taxon>
        <taxon>Agaricomycetidae</taxon>
        <taxon>Agaricales</taxon>
        <taxon>Marasmiineae</taxon>
        <taxon>Omphalotaceae</taxon>
        <taxon>Marasmiellus</taxon>
    </lineage>
</organism>
<name>A0ABR1JZX3_9AGAR</name>
<dbReference type="InterPro" id="IPR002035">
    <property type="entry name" value="VWF_A"/>
</dbReference>
<dbReference type="Gene3D" id="3.40.50.410">
    <property type="entry name" value="von Willebrand factor, type A domain"/>
    <property type="match status" value="1"/>
</dbReference>
<feature type="region of interest" description="Disordered" evidence="1">
    <location>
        <begin position="1"/>
        <end position="39"/>
    </location>
</feature>
<comment type="caution">
    <text evidence="3">The sequence shown here is derived from an EMBL/GenBank/DDBJ whole genome shotgun (WGS) entry which is preliminary data.</text>
</comment>
<accession>A0ABR1JZX3</accession>
<feature type="compositionally biased region" description="Low complexity" evidence="1">
    <location>
        <begin position="26"/>
        <end position="35"/>
    </location>
</feature>